<organism evidence="1 2">
    <name type="scientific">Alienimonas chondri</name>
    <dbReference type="NCBI Taxonomy" id="2681879"/>
    <lineage>
        <taxon>Bacteria</taxon>
        <taxon>Pseudomonadati</taxon>
        <taxon>Planctomycetota</taxon>
        <taxon>Planctomycetia</taxon>
        <taxon>Planctomycetales</taxon>
        <taxon>Planctomycetaceae</taxon>
        <taxon>Alienimonas</taxon>
    </lineage>
</organism>
<dbReference type="EMBL" id="WTPX01000084">
    <property type="protein sequence ID" value="NNJ26548.1"/>
    <property type="molecule type" value="Genomic_DNA"/>
</dbReference>
<proteinExistence type="predicted"/>
<evidence type="ECO:0000313" key="1">
    <source>
        <dbReference type="EMBL" id="NNJ26548.1"/>
    </source>
</evidence>
<name>A0ABX1VEL9_9PLAN</name>
<sequence length="36" mass="3722">MLELLSASPLEPPVPATVTPPPVELTVEVVPLTSTP</sequence>
<accession>A0ABX1VEL9</accession>
<gene>
    <name evidence="1" type="ORF">LzC2_26370</name>
</gene>
<evidence type="ECO:0000313" key="2">
    <source>
        <dbReference type="Proteomes" id="UP000609651"/>
    </source>
</evidence>
<reference evidence="1 2" key="1">
    <citation type="journal article" date="2020" name="Syst. Appl. Microbiol.">
        <title>Alienimonas chondri sp. nov., a novel planctomycete isolated from the biofilm of the red alga Chondrus crispus.</title>
        <authorList>
            <person name="Vitorino I."/>
            <person name="Albuquerque L."/>
            <person name="Wiegand S."/>
            <person name="Kallscheuer N."/>
            <person name="da Costa M.S."/>
            <person name="Lobo-da-Cunha A."/>
            <person name="Jogler C."/>
            <person name="Lage O.M."/>
        </authorList>
    </citation>
    <scope>NUCLEOTIDE SEQUENCE [LARGE SCALE GENOMIC DNA]</scope>
    <source>
        <strain evidence="1 2">LzC2</strain>
    </source>
</reference>
<dbReference type="Proteomes" id="UP000609651">
    <property type="component" value="Unassembled WGS sequence"/>
</dbReference>
<comment type="caution">
    <text evidence="1">The sequence shown here is derived from an EMBL/GenBank/DDBJ whole genome shotgun (WGS) entry which is preliminary data.</text>
</comment>
<keyword evidence="2" id="KW-1185">Reference proteome</keyword>
<protein>
    <submittedName>
        <fullName evidence="1">Uncharacterized protein</fullName>
    </submittedName>
</protein>